<evidence type="ECO:0000313" key="4">
    <source>
        <dbReference type="Proteomes" id="UP000276888"/>
    </source>
</evidence>
<sequence length="206" mass="22455">MSQEPPAESTTAPDRQRRDVPVGVVMVGMSAIAWWPAFTLGAWGEIFFDNILGLWAASTAAFVFVLVERRPVRGRLVRAFVLLIPTVWLVLNFLVSSQNPDDLGAAIVDLFALLVVIVGIPFTLWVLVRIIWPEFAAERRRRTIWLITSVVLGVAVISLLLGMNQSRFLTCQDFAISGNSEPPGCTPEETSTPTPATPAPNGSATP</sequence>
<proteinExistence type="predicted"/>
<evidence type="ECO:0000256" key="1">
    <source>
        <dbReference type="SAM" id="MobiDB-lite"/>
    </source>
</evidence>
<gene>
    <name evidence="3" type="ORF">CVS47_03160</name>
</gene>
<feature type="region of interest" description="Disordered" evidence="1">
    <location>
        <begin position="180"/>
        <end position="206"/>
    </location>
</feature>
<feature type="transmembrane region" description="Helical" evidence="2">
    <location>
        <begin position="79"/>
        <end position="98"/>
    </location>
</feature>
<dbReference type="RefSeq" id="WP_241240194.1">
    <property type="nucleotide sequence ID" value="NZ_CP031423.1"/>
</dbReference>
<protein>
    <submittedName>
        <fullName evidence="3">Uncharacterized protein</fullName>
    </submittedName>
</protein>
<reference evidence="3 4" key="1">
    <citation type="submission" date="2018-08" db="EMBL/GenBank/DDBJ databases">
        <title>Microbacterium lemovicicum sp. nov., a bacterium isolated from a natural uranium-rich soil.</title>
        <authorList>
            <person name="ORTET P."/>
        </authorList>
    </citation>
    <scope>NUCLEOTIDE SEQUENCE [LARGE SCALE GENOMIC DNA]</scope>
    <source>
        <strain evidence="3 4">Viu22</strain>
    </source>
</reference>
<dbReference type="KEGG" id="mlv:CVS47_03160"/>
<dbReference type="Proteomes" id="UP000276888">
    <property type="component" value="Chromosome"/>
</dbReference>
<keyword evidence="2" id="KW-0812">Transmembrane</keyword>
<accession>A0A3Q9J2A2</accession>
<feature type="transmembrane region" description="Helical" evidence="2">
    <location>
        <begin position="20"/>
        <end position="40"/>
    </location>
</feature>
<dbReference type="EMBL" id="CP031423">
    <property type="protein sequence ID" value="AZS38502.1"/>
    <property type="molecule type" value="Genomic_DNA"/>
</dbReference>
<dbReference type="AlphaFoldDB" id="A0A3Q9J2A2"/>
<feature type="transmembrane region" description="Helical" evidence="2">
    <location>
        <begin position="144"/>
        <end position="163"/>
    </location>
</feature>
<evidence type="ECO:0000256" key="2">
    <source>
        <dbReference type="SAM" id="Phobius"/>
    </source>
</evidence>
<feature type="transmembrane region" description="Helical" evidence="2">
    <location>
        <begin position="46"/>
        <end position="67"/>
    </location>
</feature>
<keyword evidence="4" id="KW-1185">Reference proteome</keyword>
<name>A0A3Q9J2A2_9MICO</name>
<keyword evidence="2" id="KW-0472">Membrane</keyword>
<evidence type="ECO:0000313" key="3">
    <source>
        <dbReference type="EMBL" id="AZS38502.1"/>
    </source>
</evidence>
<feature type="transmembrane region" description="Helical" evidence="2">
    <location>
        <begin position="110"/>
        <end position="132"/>
    </location>
</feature>
<keyword evidence="2" id="KW-1133">Transmembrane helix</keyword>
<organism evidence="3 4">
    <name type="scientific">Microbacterium lemovicicum</name>
    <dbReference type="NCBI Taxonomy" id="1072463"/>
    <lineage>
        <taxon>Bacteria</taxon>
        <taxon>Bacillati</taxon>
        <taxon>Actinomycetota</taxon>
        <taxon>Actinomycetes</taxon>
        <taxon>Micrococcales</taxon>
        <taxon>Microbacteriaceae</taxon>
        <taxon>Microbacterium</taxon>
    </lineage>
</organism>